<name>A0A8S9L141_BRACR</name>
<organism evidence="1 2">
    <name type="scientific">Brassica cretica</name>
    <name type="common">Mustard</name>
    <dbReference type="NCBI Taxonomy" id="69181"/>
    <lineage>
        <taxon>Eukaryota</taxon>
        <taxon>Viridiplantae</taxon>
        <taxon>Streptophyta</taxon>
        <taxon>Embryophyta</taxon>
        <taxon>Tracheophyta</taxon>
        <taxon>Spermatophyta</taxon>
        <taxon>Magnoliopsida</taxon>
        <taxon>eudicotyledons</taxon>
        <taxon>Gunneridae</taxon>
        <taxon>Pentapetalae</taxon>
        <taxon>rosids</taxon>
        <taxon>malvids</taxon>
        <taxon>Brassicales</taxon>
        <taxon>Brassicaceae</taxon>
        <taxon>Brassiceae</taxon>
        <taxon>Brassica</taxon>
    </lineage>
</organism>
<evidence type="ECO:0000313" key="1">
    <source>
        <dbReference type="EMBL" id="KAF2599771.1"/>
    </source>
</evidence>
<evidence type="ECO:0000313" key="2">
    <source>
        <dbReference type="Proteomes" id="UP000712281"/>
    </source>
</evidence>
<dbReference type="AlphaFoldDB" id="A0A8S9L141"/>
<reference evidence="1" key="1">
    <citation type="submission" date="2019-12" db="EMBL/GenBank/DDBJ databases">
        <title>Genome sequencing and annotation of Brassica cretica.</title>
        <authorList>
            <person name="Studholme D.J."/>
            <person name="Sarris P.F."/>
        </authorList>
    </citation>
    <scope>NUCLEOTIDE SEQUENCE</scope>
    <source>
        <strain evidence="1">PFS-001/15</strain>
        <tissue evidence="1">Leaf</tissue>
    </source>
</reference>
<sequence>MAATVNNFGLTDTSLTIRFSDSTTVVELNEPVSPIPQERLRFHAYDSMYGLANINTHLPGWQAPQTTLIDGRWSKGSGCNQYQPPNCRLFLNATSGTHIYFDKETTAGETYFYRLVAQDTRLPSAAPLLKSYANVESLSIAELNEFIISASSQV</sequence>
<proteinExistence type="predicted"/>
<gene>
    <name evidence="1" type="ORF">F2Q68_00011136</name>
</gene>
<dbReference type="Proteomes" id="UP000712281">
    <property type="component" value="Unassembled WGS sequence"/>
</dbReference>
<comment type="caution">
    <text evidence="1">The sequence shown here is derived from an EMBL/GenBank/DDBJ whole genome shotgun (WGS) entry which is preliminary data.</text>
</comment>
<dbReference type="EMBL" id="QGKW02000717">
    <property type="protein sequence ID" value="KAF2599771.1"/>
    <property type="molecule type" value="Genomic_DNA"/>
</dbReference>
<protein>
    <submittedName>
        <fullName evidence="1">Uncharacterized protein</fullName>
    </submittedName>
</protein>
<accession>A0A8S9L141</accession>